<accession>A0A067M9W7</accession>
<protein>
    <submittedName>
        <fullName evidence="1">Uncharacterized protein</fullName>
    </submittedName>
</protein>
<dbReference type="PANTHER" id="PTHR43558">
    <property type="entry name" value="REDUCTASE, PUTATIVE (AFU_ORTHOLOGUE AFUA_3G10540)-RELATED"/>
    <property type="match status" value="1"/>
</dbReference>
<dbReference type="OrthoDB" id="539213at2759"/>
<evidence type="ECO:0000313" key="1">
    <source>
        <dbReference type="EMBL" id="KDQ08376.1"/>
    </source>
</evidence>
<gene>
    <name evidence="1" type="ORF">BOTBODRAFT_179872</name>
</gene>
<dbReference type="InParanoid" id="A0A067M9W7"/>
<dbReference type="EMBL" id="KL198091">
    <property type="protein sequence ID" value="KDQ08376.1"/>
    <property type="molecule type" value="Genomic_DNA"/>
</dbReference>
<name>A0A067M9W7_BOTB1</name>
<dbReference type="STRING" id="930990.A0A067M9W7"/>
<dbReference type="Proteomes" id="UP000027195">
    <property type="component" value="Unassembled WGS sequence"/>
</dbReference>
<evidence type="ECO:0000313" key="2">
    <source>
        <dbReference type="Proteomes" id="UP000027195"/>
    </source>
</evidence>
<dbReference type="PANTHER" id="PTHR43558:SF6">
    <property type="entry name" value="REDUCTASE, PUTATIVE (AFU_ORTHOLOGUE AFUA_3G10540)-RELATED"/>
    <property type="match status" value="1"/>
</dbReference>
<keyword evidence="2" id="KW-1185">Reference proteome</keyword>
<dbReference type="HOGENOM" id="CLU_011775_0_0_1"/>
<organism evidence="1 2">
    <name type="scientific">Botryobasidium botryosum (strain FD-172 SS1)</name>
    <dbReference type="NCBI Taxonomy" id="930990"/>
    <lineage>
        <taxon>Eukaryota</taxon>
        <taxon>Fungi</taxon>
        <taxon>Dikarya</taxon>
        <taxon>Basidiomycota</taxon>
        <taxon>Agaricomycotina</taxon>
        <taxon>Agaricomycetes</taxon>
        <taxon>Cantharellales</taxon>
        <taxon>Botryobasidiaceae</taxon>
        <taxon>Botryobasidium</taxon>
    </lineage>
</organism>
<dbReference type="AlphaFoldDB" id="A0A067M9W7"/>
<proteinExistence type="predicted"/>
<dbReference type="InterPro" id="IPR053354">
    <property type="entry name" value="MGDG_epimerase"/>
</dbReference>
<sequence length="710" mass="79654">MFSAPTSIHSLFATPPFDIAEVAKSAVQTQLSLYEENRRKAAPRPNAAASMFDIVAAKVAADSMGDDPEEDAKAILELPATVARKAIWNWDVLPYTLFRAVITPATDSEPERNWIKTDSTTTKPNADVDEWVLRNETWLRDRRAGADDWTRGLVRLSSHMDAVFPDSTLTESARTIKRQALSGFTFLDQKRASSIQIQPSINMFSKKFTELTGGLLEGLSWENVFVAGGIALGSLVCVDDIDATSNLEQWKHSDIDIYLYGLAPKEANQKIGHIFKVFHTNLKPRAPALVVRNSKTITLFSNYPTKRIQIVLKLVRDPKEVLLNFDLDICSIGWDGKEAWMLPRAVRALETGYNVFTMNLINGHYLGDRRATQDQRVFKYANKGYGIRILPSYTENLSKIDPKKLAVDRATLQLDIAAAATDARSWTSHAIKAFGGHLSPMSSPPVLTHSMLDARVGQNTTSSGGRLSCLTGFALFMRHVALWEAEAAGKLIIQDNEPASTDYTSEGYDDVPQFTWDANFTVRELMRALNAFNAREEGALELQLNHVIDVTARLKLPPRVLRRISYAPSVEKIFDIEKDIVLPVWAPLSFVEFANELVRAALQDKGLEAHNILTPAVSDKIHEQPALGLELVYWRISQITMWQQIDRRIDEVFEICWSFRQAFENLGAGPAAGEDCFKLFQRQISQRTVRNTPQDEYEAFANWVARKPPV</sequence>
<reference evidence="2" key="1">
    <citation type="journal article" date="2014" name="Proc. Natl. Acad. Sci. U.S.A.">
        <title>Extensive sampling of basidiomycete genomes demonstrates inadequacy of the white-rot/brown-rot paradigm for wood decay fungi.</title>
        <authorList>
            <person name="Riley R."/>
            <person name="Salamov A.A."/>
            <person name="Brown D.W."/>
            <person name="Nagy L.G."/>
            <person name="Floudas D."/>
            <person name="Held B.W."/>
            <person name="Levasseur A."/>
            <person name="Lombard V."/>
            <person name="Morin E."/>
            <person name="Otillar R."/>
            <person name="Lindquist E.A."/>
            <person name="Sun H."/>
            <person name="LaButti K.M."/>
            <person name="Schmutz J."/>
            <person name="Jabbour D."/>
            <person name="Luo H."/>
            <person name="Baker S.E."/>
            <person name="Pisabarro A.G."/>
            <person name="Walton J.D."/>
            <person name="Blanchette R.A."/>
            <person name="Henrissat B."/>
            <person name="Martin F."/>
            <person name="Cullen D."/>
            <person name="Hibbett D.S."/>
            <person name="Grigoriev I.V."/>
        </authorList>
    </citation>
    <scope>NUCLEOTIDE SEQUENCE [LARGE SCALE GENOMIC DNA]</scope>
    <source>
        <strain evidence="2">FD-172 SS1</strain>
    </source>
</reference>